<keyword evidence="2" id="KW-0805">Transcription regulation</keyword>
<dbReference type="InterPro" id="IPR039704">
    <property type="entry name" value="Myogenic_factor"/>
</dbReference>
<evidence type="ECO:0000313" key="12">
    <source>
        <dbReference type="Proteomes" id="UP000242450"/>
    </source>
</evidence>
<feature type="region of interest" description="Disordered" evidence="9">
    <location>
        <begin position="67"/>
        <end position="115"/>
    </location>
</feature>
<reference evidence="11 12" key="1">
    <citation type="journal article" date="2018" name="Mol. Genet. Genomics">
        <title>The red deer Cervus elaphus genome CerEla1.0: sequencing, annotating, genes, and chromosomes.</title>
        <authorList>
            <person name="Bana N.A."/>
            <person name="Nyiri A."/>
            <person name="Nagy J."/>
            <person name="Frank K."/>
            <person name="Nagy T."/>
            <person name="Steger V."/>
            <person name="Schiller M."/>
            <person name="Lakatos P."/>
            <person name="Sugar L."/>
            <person name="Horn P."/>
            <person name="Barta E."/>
            <person name="Orosz L."/>
        </authorList>
    </citation>
    <scope>NUCLEOTIDE SEQUENCE [LARGE SCALE GENOMIC DNA]</scope>
    <source>
        <strain evidence="11">Hungarian</strain>
    </source>
</reference>
<evidence type="ECO:0000256" key="1">
    <source>
        <dbReference type="ARBA" id="ARBA00004123"/>
    </source>
</evidence>
<feature type="compositionally biased region" description="Low complexity" evidence="9">
    <location>
        <begin position="137"/>
        <end position="146"/>
    </location>
</feature>
<evidence type="ECO:0000256" key="9">
    <source>
        <dbReference type="SAM" id="MobiDB-lite"/>
    </source>
</evidence>
<keyword evidence="3" id="KW-0238">DNA-binding</keyword>
<evidence type="ECO:0000256" key="5">
    <source>
        <dbReference type="ARBA" id="ARBA00023163"/>
    </source>
</evidence>
<evidence type="ECO:0000256" key="3">
    <source>
        <dbReference type="ARBA" id="ARBA00023125"/>
    </source>
</evidence>
<dbReference type="SMART" id="SM00520">
    <property type="entry name" value="BASIC"/>
    <property type="match status" value="1"/>
</dbReference>
<keyword evidence="5" id="KW-0804">Transcription</keyword>
<keyword evidence="6" id="KW-0539">Nucleus</keyword>
<feature type="region of interest" description="Disordered" evidence="9">
    <location>
        <begin position="137"/>
        <end position="189"/>
    </location>
</feature>
<dbReference type="InterPro" id="IPR002546">
    <property type="entry name" value="MyoD_N"/>
</dbReference>
<proteinExistence type="predicted"/>
<keyword evidence="12" id="KW-1185">Reference proteome</keyword>
<dbReference type="GO" id="GO:0048743">
    <property type="term" value="P:positive regulation of skeletal muscle fiber development"/>
    <property type="evidence" value="ECO:0007669"/>
    <property type="project" value="TreeGrafter"/>
</dbReference>
<feature type="domain" description="Myogenic muscle-specific protein N-terminal" evidence="10">
    <location>
        <begin position="1"/>
        <end position="96"/>
    </location>
</feature>
<evidence type="ECO:0000256" key="4">
    <source>
        <dbReference type="ARBA" id="ARBA00023159"/>
    </source>
</evidence>
<evidence type="ECO:0000313" key="11">
    <source>
        <dbReference type="EMBL" id="OWK17873.1"/>
    </source>
</evidence>
<dbReference type="GO" id="GO:0000981">
    <property type="term" value="F:DNA-binding transcription factor activity, RNA polymerase II-specific"/>
    <property type="evidence" value="ECO:0007669"/>
    <property type="project" value="TreeGrafter"/>
</dbReference>
<comment type="function">
    <text evidence="8">Acts as a transcriptional activator that promotes transcription of muscle-specific target genes and plays a role in muscle differentiation. Together with MYF5 and MYOG, co-occupies muscle-specific gene promoter core region during myogenesis. Induces fibroblasts to differentiate into myoblasts. Interacts with and is inhibited by the twist protein. This interaction probably involves the basic domains of both proteins.</text>
</comment>
<dbReference type="InterPro" id="IPR022032">
    <property type="entry name" value="Myf5"/>
</dbReference>
<dbReference type="GO" id="GO:0005634">
    <property type="term" value="C:nucleus"/>
    <property type="evidence" value="ECO:0007669"/>
    <property type="project" value="UniProtKB-SubCell"/>
</dbReference>
<dbReference type="AlphaFoldDB" id="A0A212DHZ1"/>
<dbReference type="PANTHER" id="PTHR11534:SF2">
    <property type="entry name" value="MYOBLAST DETERMINATION PROTEIN 1"/>
    <property type="match status" value="1"/>
</dbReference>
<evidence type="ECO:0000259" key="10">
    <source>
        <dbReference type="SMART" id="SM00520"/>
    </source>
</evidence>
<dbReference type="Proteomes" id="UP000242450">
    <property type="component" value="Chromosome 1"/>
</dbReference>
<protein>
    <recommendedName>
        <fullName evidence="7">Myoblast determination protein 1</fullName>
    </recommendedName>
</protein>
<dbReference type="GO" id="GO:0045663">
    <property type="term" value="P:positive regulation of myoblast differentiation"/>
    <property type="evidence" value="ECO:0007669"/>
    <property type="project" value="TreeGrafter"/>
</dbReference>
<organism evidence="11 12">
    <name type="scientific">Cervus elaphus hippelaphus</name>
    <name type="common">European red deer</name>
    <dbReference type="NCBI Taxonomy" id="46360"/>
    <lineage>
        <taxon>Eukaryota</taxon>
        <taxon>Metazoa</taxon>
        <taxon>Chordata</taxon>
        <taxon>Craniata</taxon>
        <taxon>Vertebrata</taxon>
        <taxon>Euteleostomi</taxon>
        <taxon>Mammalia</taxon>
        <taxon>Eutheria</taxon>
        <taxon>Laurasiatheria</taxon>
        <taxon>Artiodactyla</taxon>
        <taxon>Ruminantia</taxon>
        <taxon>Pecora</taxon>
        <taxon>Cervidae</taxon>
        <taxon>Cervinae</taxon>
        <taxon>Cervus</taxon>
    </lineage>
</organism>
<evidence type="ECO:0000256" key="2">
    <source>
        <dbReference type="ARBA" id="ARBA00023015"/>
    </source>
</evidence>
<dbReference type="Pfam" id="PF12232">
    <property type="entry name" value="Myf5"/>
    <property type="match status" value="1"/>
</dbReference>
<gene>
    <name evidence="11" type="ORF">Celaphus_00009039</name>
</gene>
<dbReference type="PANTHER" id="PTHR11534">
    <property type="entry name" value="MYOGENIC FACTOR"/>
    <property type="match status" value="1"/>
</dbReference>
<accession>A0A212DHZ1</accession>
<dbReference type="GO" id="GO:0000978">
    <property type="term" value="F:RNA polymerase II cis-regulatory region sequence-specific DNA binding"/>
    <property type="evidence" value="ECO:0007669"/>
    <property type="project" value="TreeGrafter"/>
</dbReference>
<evidence type="ECO:0000256" key="6">
    <source>
        <dbReference type="ARBA" id="ARBA00023242"/>
    </source>
</evidence>
<dbReference type="EMBL" id="MKHE01000001">
    <property type="protein sequence ID" value="OWK17873.1"/>
    <property type="molecule type" value="Genomic_DNA"/>
</dbReference>
<evidence type="ECO:0000256" key="8">
    <source>
        <dbReference type="ARBA" id="ARBA00045580"/>
    </source>
</evidence>
<evidence type="ECO:0000256" key="7">
    <source>
        <dbReference type="ARBA" id="ARBA00040359"/>
    </source>
</evidence>
<comment type="subcellular location">
    <subcellularLocation>
        <location evidence="1">Nucleus</location>
    </subcellularLocation>
</comment>
<sequence length="189" mass="19979">MELLSPPLRDVDLTGPDGSLCNFATADDFYDDPCFDSPDLRFFEDLDPRLVHVGALLKPEEHSHFPAAAHPAPGAREDEHMDYSGPPSGAGRRNCYDRTYYSEAPNEPRPGKSAAVSSLDCLSSIVERISTESPAAPALLLADAPPESSPGPQEAAAGSEVERGTPAPSPDTAPQGLAGANPNPIYQVL</sequence>
<dbReference type="GO" id="GO:0035914">
    <property type="term" value="P:skeletal muscle cell differentiation"/>
    <property type="evidence" value="ECO:0007669"/>
    <property type="project" value="TreeGrafter"/>
</dbReference>
<name>A0A212DHZ1_CEREH</name>
<keyword evidence="4" id="KW-0010">Activator</keyword>
<dbReference type="OrthoDB" id="10049614at2759"/>
<comment type="caution">
    <text evidence="11">The sequence shown here is derived from an EMBL/GenBank/DDBJ whole genome shotgun (WGS) entry which is preliminary data.</text>
</comment>